<organism evidence="2 3">
    <name type="scientific">Pedobacter metabolipauper</name>
    <dbReference type="NCBI Taxonomy" id="425513"/>
    <lineage>
        <taxon>Bacteria</taxon>
        <taxon>Pseudomonadati</taxon>
        <taxon>Bacteroidota</taxon>
        <taxon>Sphingobacteriia</taxon>
        <taxon>Sphingobacteriales</taxon>
        <taxon>Sphingobacteriaceae</taxon>
        <taxon>Pedobacter</taxon>
    </lineage>
</organism>
<reference evidence="2 3" key="1">
    <citation type="submission" date="2019-03" db="EMBL/GenBank/DDBJ databases">
        <title>Genomic Encyclopedia of Archaeal and Bacterial Type Strains, Phase II (KMG-II): from individual species to whole genera.</title>
        <authorList>
            <person name="Goeker M."/>
        </authorList>
    </citation>
    <scope>NUCLEOTIDE SEQUENCE [LARGE SCALE GENOMIC DNA]</scope>
    <source>
        <strain evidence="2 3">DSM 19035</strain>
    </source>
</reference>
<evidence type="ECO:0000313" key="3">
    <source>
        <dbReference type="Proteomes" id="UP000295620"/>
    </source>
</evidence>
<dbReference type="InterPro" id="IPR008620">
    <property type="entry name" value="FixH"/>
</dbReference>
<evidence type="ECO:0008006" key="4">
    <source>
        <dbReference type="Google" id="ProtNLM"/>
    </source>
</evidence>
<gene>
    <name evidence="2" type="ORF">ATK78_0434</name>
</gene>
<dbReference type="OrthoDB" id="1493774at2"/>
<evidence type="ECO:0000256" key="1">
    <source>
        <dbReference type="SAM" id="Phobius"/>
    </source>
</evidence>
<sequence>MNWGTKLVIGMATFMTFIIVLAVCMFRSKTDALVDTDYYEKGLNYNADYKLKEQVKADHAAPAIYVGDDGLWITFQKPATGKIRMVRNSDKRMDQSISMGTDSLNRVNIPLPGVAKGQWKLIINWLSDEKNYLYEQEVMIR</sequence>
<dbReference type="Proteomes" id="UP000295620">
    <property type="component" value="Unassembled WGS sequence"/>
</dbReference>
<comment type="caution">
    <text evidence="2">The sequence shown here is derived from an EMBL/GenBank/DDBJ whole genome shotgun (WGS) entry which is preliminary data.</text>
</comment>
<evidence type="ECO:0000313" key="2">
    <source>
        <dbReference type="EMBL" id="TDQ11316.1"/>
    </source>
</evidence>
<dbReference type="Pfam" id="PF05751">
    <property type="entry name" value="FixH"/>
    <property type="match status" value="1"/>
</dbReference>
<keyword evidence="1" id="KW-0472">Membrane</keyword>
<protein>
    <recommendedName>
        <fullName evidence="4">FixH protein</fullName>
    </recommendedName>
</protein>
<accession>A0A4R6SY37</accession>
<dbReference type="RefSeq" id="WP_133574398.1">
    <property type="nucleotide sequence ID" value="NZ_SNYC01000003.1"/>
</dbReference>
<keyword evidence="3" id="KW-1185">Reference proteome</keyword>
<keyword evidence="1" id="KW-1133">Transmembrane helix</keyword>
<feature type="transmembrane region" description="Helical" evidence="1">
    <location>
        <begin position="6"/>
        <end position="26"/>
    </location>
</feature>
<keyword evidence="1" id="KW-0812">Transmembrane</keyword>
<name>A0A4R6SY37_9SPHI</name>
<dbReference type="EMBL" id="SNYC01000003">
    <property type="protein sequence ID" value="TDQ11316.1"/>
    <property type="molecule type" value="Genomic_DNA"/>
</dbReference>
<proteinExistence type="predicted"/>
<dbReference type="AlphaFoldDB" id="A0A4R6SY37"/>